<dbReference type="InterPro" id="IPR022506">
    <property type="entry name" value="Metallophosphoesterase_PPA1498"/>
</dbReference>
<dbReference type="NCBIfam" id="TIGR03767">
    <property type="entry name" value="P_acnes_RR"/>
    <property type="match status" value="1"/>
</dbReference>
<protein>
    <submittedName>
        <fullName evidence="1">Uncharacterized protein</fullName>
    </submittedName>
</protein>
<dbReference type="EMBL" id="AP011115">
    <property type="protein sequence ID" value="BAH54495.1"/>
    <property type="molecule type" value="Genomic_DNA"/>
</dbReference>
<gene>
    <name evidence="1" type="ordered locus">ROP_62480</name>
</gene>
<dbReference type="KEGG" id="rop:ROP_62480"/>
<dbReference type="PATRIC" id="fig|632772.20.peg.6525"/>
<proteinExistence type="predicted"/>
<sequence>MRVPTLKEKGVVDRGAPNIVLSQGSSPKVPLVSDMNRRKFLTFAGLGAIGTVGFGARPWGLQYAGAAPLPTSGAGTTLEAVAVPLGSSGYRRLGAGPGWPTIVRTELAEARSGREDRRTALASLVQLTDVHLVDAQSPMRFEYVHPFTGSAFRPHETLTAQGLVALVARVNALASGPHTQRAFDAVVSTGDNTDNKEFAELGWFLTALNGGTIVPNTGAPDRYEGVQNSGADLYWNPESSIQDMYKKAGFPEIPGLLGAAIAPVTSPGLNTPWYCVFGNHDDSVEGTVPSGIPPLEAMYTGSLKFEVPGSPEQAKTVDIATKFDPGAIPGALSAFTTPPRVVTPDPARAPFTPRQFIAAHLDPANTGPGPAGHGFAPDAGETGIGYYSFEIAPGVVGISMDSTNRAGFVDGSLGAAQFRWIEDTLAAGSSRYYDPAGNPVSQARSDTWFVLFSHHTSGSMDNVVPDPAAPAEPRIRGSRLVDLLHRFPNVLAWVNGHTHENRITPWPGSTPEQSFWEINTASHIDFPQHGRIIEVVDNVDGTVSLLTTLFEADSPYAVDHTDLSPLGLASLYRELSFNDIHADPDLGGGTVDRNVELVLASGR</sequence>
<dbReference type="InterPro" id="IPR029052">
    <property type="entry name" value="Metallo-depent_PP-like"/>
</dbReference>
<accession>C1B074</accession>
<evidence type="ECO:0000313" key="2">
    <source>
        <dbReference type="Proteomes" id="UP000002212"/>
    </source>
</evidence>
<dbReference type="AlphaFoldDB" id="C1B074"/>
<dbReference type="Gene3D" id="3.60.21.10">
    <property type="match status" value="1"/>
</dbReference>
<dbReference type="SUPFAM" id="SSF56300">
    <property type="entry name" value="Metallo-dependent phosphatases"/>
    <property type="match status" value="1"/>
</dbReference>
<dbReference type="Proteomes" id="UP000002212">
    <property type="component" value="Chromosome"/>
</dbReference>
<name>C1B074_RHOOB</name>
<reference evidence="1 2" key="1">
    <citation type="submission" date="2009-03" db="EMBL/GenBank/DDBJ databases">
        <title>Comparison of the complete genome sequences of Rhodococcus erythropolis PR4 and Rhodococcus opacus B4.</title>
        <authorList>
            <person name="Takarada H."/>
            <person name="Sekine M."/>
            <person name="Hosoyama A."/>
            <person name="Yamada R."/>
            <person name="Fujisawa T."/>
            <person name="Omata S."/>
            <person name="Shimizu A."/>
            <person name="Tsukatani N."/>
            <person name="Tanikawa S."/>
            <person name="Fujita N."/>
            <person name="Harayama S."/>
        </authorList>
    </citation>
    <scope>NUCLEOTIDE SEQUENCE [LARGE SCALE GENOMIC DNA]</scope>
    <source>
        <strain evidence="1 2">B4</strain>
    </source>
</reference>
<dbReference type="HOGENOM" id="CLU_033055_0_0_11"/>
<organism evidence="1 2">
    <name type="scientific">Rhodococcus opacus (strain B4)</name>
    <dbReference type="NCBI Taxonomy" id="632772"/>
    <lineage>
        <taxon>Bacteria</taxon>
        <taxon>Bacillati</taxon>
        <taxon>Actinomycetota</taxon>
        <taxon>Actinomycetes</taxon>
        <taxon>Mycobacteriales</taxon>
        <taxon>Nocardiaceae</taxon>
        <taxon>Rhodococcus</taxon>
    </lineage>
</organism>
<evidence type="ECO:0000313" key="1">
    <source>
        <dbReference type="EMBL" id="BAH54495.1"/>
    </source>
</evidence>
<dbReference type="STRING" id="632772.ROP_62480"/>